<dbReference type="PANTHER" id="PTHR19433">
    <property type="entry name" value="T-CELL RECEPTOR ALPHA CHAIN V REGION-RELATED"/>
    <property type="match status" value="1"/>
</dbReference>
<evidence type="ECO:0000256" key="7">
    <source>
        <dbReference type="ARBA" id="ARBA00023180"/>
    </source>
</evidence>
<keyword evidence="7" id="KW-0325">Glycoprotein</keyword>
<keyword evidence="2" id="KW-1003">Cell membrane</keyword>
<sequence length="239" mass="27239">YIYFFFLWYFWTHSQKEILINVAEVSHRTLYWFKQSPGDALKLIVTQHKFGKPEYTSELSESRSKVDHDNDFINLTIVRTIKEDEGMYHCAVTEWIGNVAWNRFNPTVSDPVLPGGSVSLQCSVLSQSETKTCPEGHSVYWVRAGPDKYHPEIIYADGNECEESSDLPKSCVYRLPKNISSSDSGTYHCAVAVCGEILFGNGTKVDNQGVIIVFILLLSLLLCSFICQFIYQEEHKSKK</sequence>
<dbReference type="InterPro" id="IPR013106">
    <property type="entry name" value="Ig_V-set"/>
</dbReference>
<dbReference type="PROSITE" id="PS50835">
    <property type="entry name" value="IG_LIKE"/>
    <property type="match status" value="1"/>
</dbReference>
<accession>A0A665WDW7</accession>
<keyword evidence="6" id="KW-1015">Disulfide bond</keyword>
<evidence type="ECO:0000256" key="1">
    <source>
        <dbReference type="ARBA" id="ARBA00004236"/>
    </source>
</evidence>
<name>A0A665WDW7_ECHNA</name>
<dbReference type="Pfam" id="PF07686">
    <property type="entry name" value="V-set"/>
    <property type="match status" value="1"/>
</dbReference>
<evidence type="ECO:0000313" key="11">
    <source>
        <dbReference type="Proteomes" id="UP000472264"/>
    </source>
</evidence>
<dbReference type="GO" id="GO:0002376">
    <property type="term" value="P:immune system process"/>
    <property type="evidence" value="ECO:0007669"/>
    <property type="project" value="UniProtKB-KW"/>
</dbReference>
<dbReference type="Proteomes" id="UP000472264">
    <property type="component" value="Chromosome 10"/>
</dbReference>
<evidence type="ECO:0000256" key="6">
    <source>
        <dbReference type="ARBA" id="ARBA00023157"/>
    </source>
</evidence>
<evidence type="ECO:0000313" key="10">
    <source>
        <dbReference type="Ensembl" id="ENSENLP00000042284.1"/>
    </source>
</evidence>
<keyword evidence="8" id="KW-0812">Transmembrane</keyword>
<evidence type="ECO:0000256" key="5">
    <source>
        <dbReference type="ARBA" id="ARBA00023136"/>
    </source>
</evidence>
<proteinExistence type="predicted"/>
<dbReference type="SMART" id="SM00406">
    <property type="entry name" value="IGv"/>
    <property type="match status" value="2"/>
</dbReference>
<comment type="subcellular location">
    <subcellularLocation>
        <location evidence="1">Cell membrane</location>
    </subcellularLocation>
</comment>
<dbReference type="SUPFAM" id="SSF48726">
    <property type="entry name" value="Immunoglobulin"/>
    <property type="match status" value="2"/>
</dbReference>
<feature type="domain" description="Ig-like" evidence="9">
    <location>
        <begin position="106"/>
        <end position="191"/>
    </location>
</feature>
<evidence type="ECO:0000259" key="9">
    <source>
        <dbReference type="PROSITE" id="PS50835"/>
    </source>
</evidence>
<protein>
    <recommendedName>
        <fullName evidence="9">Ig-like domain-containing protein</fullName>
    </recommendedName>
</protein>
<keyword evidence="11" id="KW-1185">Reference proteome</keyword>
<evidence type="ECO:0000256" key="2">
    <source>
        <dbReference type="ARBA" id="ARBA00022475"/>
    </source>
</evidence>
<dbReference type="InterPro" id="IPR036179">
    <property type="entry name" value="Ig-like_dom_sf"/>
</dbReference>
<organism evidence="10 11">
    <name type="scientific">Echeneis naucrates</name>
    <name type="common">Live sharksucker</name>
    <dbReference type="NCBI Taxonomy" id="173247"/>
    <lineage>
        <taxon>Eukaryota</taxon>
        <taxon>Metazoa</taxon>
        <taxon>Chordata</taxon>
        <taxon>Craniata</taxon>
        <taxon>Vertebrata</taxon>
        <taxon>Euteleostomi</taxon>
        <taxon>Actinopterygii</taxon>
        <taxon>Neopterygii</taxon>
        <taxon>Teleostei</taxon>
        <taxon>Neoteleostei</taxon>
        <taxon>Acanthomorphata</taxon>
        <taxon>Carangaria</taxon>
        <taxon>Carangiformes</taxon>
        <taxon>Echeneidae</taxon>
        <taxon>Echeneis</taxon>
    </lineage>
</organism>
<dbReference type="InterPro" id="IPR052051">
    <property type="entry name" value="TCR_complex_component"/>
</dbReference>
<keyword evidence="4" id="KW-0391">Immunity</keyword>
<dbReference type="InterPro" id="IPR007110">
    <property type="entry name" value="Ig-like_dom"/>
</dbReference>
<dbReference type="CDD" id="cd00099">
    <property type="entry name" value="IgV"/>
    <property type="match status" value="1"/>
</dbReference>
<evidence type="ECO:0000256" key="3">
    <source>
        <dbReference type="ARBA" id="ARBA00022729"/>
    </source>
</evidence>
<dbReference type="PANTHER" id="PTHR19433:SF133">
    <property type="entry name" value="IMMUNE-TYPE RECEPTOR 5 PRECURSOR-RELATED"/>
    <property type="match status" value="1"/>
</dbReference>
<dbReference type="Ensembl" id="ENSENLT00000043378.1">
    <property type="protein sequence ID" value="ENSENLP00000042284.1"/>
    <property type="gene ID" value="ENSENLG00000018123.1"/>
</dbReference>
<dbReference type="AlphaFoldDB" id="A0A665WDW7"/>
<reference evidence="10" key="1">
    <citation type="submission" date="2021-04" db="EMBL/GenBank/DDBJ databases">
        <authorList>
            <consortium name="Wellcome Sanger Institute Data Sharing"/>
        </authorList>
    </citation>
    <scope>NUCLEOTIDE SEQUENCE [LARGE SCALE GENOMIC DNA]</scope>
</reference>
<keyword evidence="5 8" id="KW-0472">Membrane</keyword>
<dbReference type="Gene3D" id="2.60.40.10">
    <property type="entry name" value="Immunoglobulins"/>
    <property type="match status" value="2"/>
</dbReference>
<reference evidence="10" key="2">
    <citation type="submission" date="2025-08" db="UniProtKB">
        <authorList>
            <consortium name="Ensembl"/>
        </authorList>
    </citation>
    <scope>IDENTIFICATION</scope>
</reference>
<reference evidence="10" key="3">
    <citation type="submission" date="2025-09" db="UniProtKB">
        <authorList>
            <consortium name="Ensembl"/>
        </authorList>
    </citation>
    <scope>IDENTIFICATION</scope>
</reference>
<evidence type="ECO:0000256" key="4">
    <source>
        <dbReference type="ARBA" id="ARBA00022859"/>
    </source>
</evidence>
<evidence type="ECO:0000256" key="8">
    <source>
        <dbReference type="SAM" id="Phobius"/>
    </source>
</evidence>
<dbReference type="GO" id="GO:0009617">
    <property type="term" value="P:response to bacterium"/>
    <property type="evidence" value="ECO:0007669"/>
    <property type="project" value="TreeGrafter"/>
</dbReference>
<keyword evidence="3" id="KW-0732">Signal</keyword>
<dbReference type="GO" id="GO:0005886">
    <property type="term" value="C:plasma membrane"/>
    <property type="evidence" value="ECO:0007669"/>
    <property type="project" value="UniProtKB-SubCell"/>
</dbReference>
<keyword evidence="8" id="KW-1133">Transmembrane helix</keyword>
<dbReference type="InterPro" id="IPR013783">
    <property type="entry name" value="Ig-like_fold"/>
</dbReference>
<feature type="transmembrane region" description="Helical" evidence="8">
    <location>
        <begin position="209"/>
        <end position="231"/>
    </location>
</feature>